<dbReference type="PANTHER" id="PTHR44943">
    <property type="entry name" value="CELLULOSE SYNTHASE OPERON PROTEIN C"/>
    <property type="match status" value="1"/>
</dbReference>
<feature type="transmembrane region" description="Helical" evidence="4">
    <location>
        <begin position="77"/>
        <end position="98"/>
    </location>
</feature>
<dbReference type="Proteomes" id="UP000243799">
    <property type="component" value="Unassembled WGS sequence"/>
</dbReference>
<evidence type="ECO:0000256" key="3">
    <source>
        <dbReference type="PROSITE-ProRule" id="PRU00339"/>
    </source>
</evidence>
<dbReference type="SMART" id="SM00028">
    <property type="entry name" value="TPR"/>
    <property type="match status" value="2"/>
</dbReference>
<reference evidence="6" key="1">
    <citation type="submission" date="2016-10" db="EMBL/GenBank/DDBJ databases">
        <authorList>
            <person name="Varghese N."/>
            <person name="Submissions S."/>
        </authorList>
    </citation>
    <scope>NUCLEOTIDE SEQUENCE [LARGE SCALE GENOMIC DNA]</scope>
    <source>
        <strain evidence="6">CGMCC 4.3568</strain>
    </source>
</reference>
<dbReference type="OrthoDB" id="3619320at2"/>
<dbReference type="InterPro" id="IPR051685">
    <property type="entry name" value="Ycf3/AcsC/BcsC/TPR_MFPF"/>
</dbReference>
<keyword evidence="1" id="KW-0677">Repeat</keyword>
<evidence type="ECO:0000313" key="5">
    <source>
        <dbReference type="EMBL" id="SFB62693.1"/>
    </source>
</evidence>
<dbReference type="EMBL" id="FOKG01000031">
    <property type="protein sequence ID" value="SFB62693.1"/>
    <property type="molecule type" value="Genomic_DNA"/>
</dbReference>
<proteinExistence type="predicted"/>
<sequence>MSADWETLEHQRDQALADLADLERQVADNEIPDDVAVQLRRRYEASVASAIEALDEVPEPQAQDTGRTPRRFRARGAAYVVAAVIAVIAAVVVLPQYVASRPEGGFVTGNEAAQLPTAAPSVSPVPAPRDLSTVTDAEMEAVVTDNPSVLGMRLALAGRYLDQGKYDKAAEHYGVALKQDPGNPEVLAGAGWVLFQLGQVDAALRFIDQALTIDPRSPDAQWYKANILLDARKDPATALALLRQLAQRDDLLDDRQAQVRQLITRAEQADGQ</sequence>
<feature type="repeat" description="TPR" evidence="3">
    <location>
        <begin position="184"/>
        <end position="217"/>
    </location>
</feature>
<evidence type="ECO:0000313" key="6">
    <source>
        <dbReference type="Proteomes" id="UP000243799"/>
    </source>
</evidence>
<accession>A0A1I1CQH3</accession>
<dbReference type="Gene3D" id="1.25.40.10">
    <property type="entry name" value="Tetratricopeptide repeat domain"/>
    <property type="match status" value="1"/>
</dbReference>
<dbReference type="Pfam" id="PF14559">
    <property type="entry name" value="TPR_19"/>
    <property type="match status" value="1"/>
</dbReference>
<evidence type="ECO:0000256" key="1">
    <source>
        <dbReference type="ARBA" id="ARBA00022737"/>
    </source>
</evidence>
<dbReference type="InterPro" id="IPR011990">
    <property type="entry name" value="TPR-like_helical_dom_sf"/>
</dbReference>
<keyword evidence="4" id="KW-0472">Membrane</keyword>
<keyword evidence="4" id="KW-0812">Transmembrane</keyword>
<keyword evidence="2 3" id="KW-0802">TPR repeat</keyword>
<evidence type="ECO:0000256" key="2">
    <source>
        <dbReference type="ARBA" id="ARBA00022803"/>
    </source>
</evidence>
<feature type="repeat" description="TPR" evidence="3">
    <location>
        <begin position="150"/>
        <end position="183"/>
    </location>
</feature>
<dbReference type="InterPro" id="IPR019734">
    <property type="entry name" value="TPR_rpt"/>
</dbReference>
<evidence type="ECO:0000256" key="4">
    <source>
        <dbReference type="SAM" id="Phobius"/>
    </source>
</evidence>
<keyword evidence="6" id="KW-1185">Reference proteome</keyword>
<organism evidence="5 6">
    <name type="scientific">Amycolatopsis marina</name>
    <dbReference type="NCBI Taxonomy" id="490629"/>
    <lineage>
        <taxon>Bacteria</taxon>
        <taxon>Bacillati</taxon>
        <taxon>Actinomycetota</taxon>
        <taxon>Actinomycetes</taxon>
        <taxon>Pseudonocardiales</taxon>
        <taxon>Pseudonocardiaceae</taxon>
        <taxon>Amycolatopsis</taxon>
    </lineage>
</organism>
<dbReference type="STRING" id="490629.SAMN05216266_13138"/>
<keyword evidence="4" id="KW-1133">Transmembrane helix</keyword>
<gene>
    <name evidence="5" type="ORF">SAMN05216266_13138</name>
</gene>
<dbReference type="AlphaFoldDB" id="A0A1I1CQH3"/>
<dbReference type="RefSeq" id="WP_091679140.1">
    <property type="nucleotide sequence ID" value="NZ_FOKG01000031.1"/>
</dbReference>
<dbReference type="PANTHER" id="PTHR44943:SF8">
    <property type="entry name" value="TPR REPEAT-CONTAINING PROTEIN MJ0263"/>
    <property type="match status" value="1"/>
</dbReference>
<name>A0A1I1CQH3_9PSEU</name>
<dbReference type="SUPFAM" id="SSF48452">
    <property type="entry name" value="TPR-like"/>
    <property type="match status" value="1"/>
</dbReference>
<protein>
    <submittedName>
        <fullName evidence="5">Cytochrome c-type biogenesis protein CcmH/NrfG</fullName>
    </submittedName>
</protein>
<dbReference type="PROSITE" id="PS50005">
    <property type="entry name" value="TPR"/>
    <property type="match status" value="2"/>
</dbReference>